<dbReference type="InterPro" id="IPR018561">
    <property type="entry name" value="AosR"/>
</dbReference>
<reference evidence="2" key="1">
    <citation type="journal article" date="2019" name="Int. J. Syst. Evol. Microbiol.">
        <title>The Global Catalogue of Microorganisms (GCM) 10K type strain sequencing project: providing services to taxonomists for standard genome sequencing and annotation.</title>
        <authorList>
            <consortium name="The Broad Institute Genomics Platform"/>
            <consortium name="The Broad Institute Genome Sequencing Center for Infectious Disease"/>
            <person name="Wu L."/>
            <person name="Ma J."/>
        </authorList>
    </citation>
    <scope>NUCLEOTIDE SEQUENCE [LARGE SCALE GENOMIC DNA]</scope>
    <source>
        <strain evidence="2">JCM 18054</strain>
    </source>
</reference>
<protein>
    <submittedName>
        <fullName evidence="1">Uncharacterized protein</fullName>
    </submittedName>
</protein>
<evidence type="ECO:0000313" key="1">
    <source>
        <dbReference type="EMBL" id="GAA5154748.1"/>
    </source>
</evidence>
<gene>
    <name evidence="1" type="ORF">GCM10023214_09510</name>
</gene>
<dbReference type="Proteomes" id="UP001500192">
    <property type="component" value="Unassembled WGS sequence"/>
</dbReference>
<dbReference type="EMBL" id="BAABIB010000021">
    <property type="protein sequence ID" value="GAA5154748.1"/>
    <property type="molecule type" value="Genomic_DNA"/>
</dbReference>
<name>A0ABP9PZJ0_9PSEU</name>
<proteinExistence type="predicted"/>
<evidence type="ECO:0000313" key="2">
    <source>
        <dbReference type="Proteomes" id="UP001500192"/>
    </source>
</evidence>
<accession>A0ABP9PZJ0</accession>
<dbReference type="RefSeq" id="WP_346052416.1">
    <property type="nucleotide sequence ID" value="NZ_BAABIB010000021.1"/>
</dbReference>
<sequence length="158" mass="17732">MSDFQAVSADGGRVVLRITPAGAEFLRRQFTRLLRALEKGLRDDHLFPDAYPDRGASAEFRARHGAVMREEVTGAVRRVLTRCVPTEHLLLTPQEVADWFVAAGHAQTVCLPRRRRWQWRPSQANHAVAVLQGIQYHLAHESLREPGGALPPVRSLTL</sequence>
<comment type="caution">
    <text evidence="1">The sequence shown here is derived from an EMBL/GenBank/DDBJ whole genome shotgun (WGS) entry which is preliminary data.</text>
</comment>
<dbReference type="Pfam" id="PF09438">
    <property type="entry name" value="DUF2017"/>
    <property type="match status" value="1"/>
</dbReference>
<organism evidence="1 2">
    <name type="scientific">Amycolatopsis dongchuanensis</name>
    <dbReference type="NCBI Taxonomy" id="1070866"/>
    <lineage>
        <taxon>Bacteria</taxon>
        <taxon>Bacillati</taxon>
        <taxon>Actinomycetota</taxon>
        <taxon>Actinomycetes</taxon>
        <taxon>Pseudonocardiales</taxon>
        <taxon>Pseudonocardiaceae</taxon>
        <taxon>Amycolatopsis</taxon>
    </lineage>
</organism>
<keyword evidence="2" id="KW-1185">Reference proteome</keyword>